<dbReference type="PATRIC" id="fig|1237149.3.peg.3641"/>
<dbReference type="STRING" id="1237149.C900_03879"/>
<comment type="caution">
    <text evidence="1">The sequence shown here is derived from an EMBL/GenBank/DDBJ whole genome shotgun (WGS) entry which is preliminary data.</text>
</comment>
<evidence type="ECO:0000313" key="2">
    <source>
        <dbReference type="Proteomes" id="UP000011135"/>
    </source>
</evidence>
<dbReference type="eggNOG" id="COG2253">
    <property type="taxonomic scope" value="Bacteria"/>
</dbReference>
<dbReference type="InterPro" id="IPR014942">
    <property type="entry name" value="AbiEii"/>
</dbReference>
<reference evidence="1 2" key="1">
    <citation type="submission" date="2012-12" db="EMBL/GenBank/DDBJ databases">
        <title>Genome assembly of Fulvivirga imtechensis AK7.</title>
        <authorList>
            <person name="Nupur N."/>
            <person name="Khatri I."/>
            <person name="Kumar R."/>
            <person name="Subramanian S."/>
            <person name="Pinnaka A."/>
        </authorList>
    </citation>
    <scope>NUCLEOTIDE SEQUENCE [LARGE SCALE GENOMIC DNA]</scope>
    <source>
        <strain evidence="1 2">AK7</strain>
    </source>
</reference>
<proteinExistence type="predicted"/>
<organism evidence="1 2">
    <name type="scientific">Fulvivirga imtechensis AK7</name>
    <dbReference type="NCBI Taxonomy" id="1237149"/>
    <lineage>
        <taxon>Bacteria</taxon>
        <taxon>Pseudomonadati</taxon>
        <taxon>Bacteroidota</taxon>
        <taxon>Cytophagia</taxon>
        <taxon>Cytophagales</taxon>
        <taxon>Fulvivirgaceae</taxon>
        <taxon>Fulvivirga</taxon>
    </lineage>
</organism>
<gene>
    <name evidence="1" type="ORF">C900_03879</name>
</gene>
<protein>
    <submittedName>
        <fullName evidence="1">Ync</fullName>
    </submittedName>
</protein>
<name>L8JRT9_9BACT</name>
<dbReference type="Gene3D" id="3.10.450.620">
    <property type="entry name" value="JHP933, nucleotidyltransferase-like core domain"/>
    <property type="match status" value="1"/>
</dbReference>
<dbReference type="AlphaFoldDB" id="L8JRT9"/>
<keyword evidence="2" id="KW-1185">Reference proteome</keyword>
<dbReference type="EMBL" id="AMZN01000055">
    <property type="protein sequence ID" value="ELR70194.1"/>
    <property type="molecule type" value="Genomic_DNA"/>
</dbReference>
<evidence type="ECO:0000313" key="1">
    <source>
        <dbReference type="EMBL" id="ELR70194.1"/>
    </source>
</evidence>
<dbReference type="RefSeq" id="WP_009581286.1">
    <property type="nucleotide sequence ID" value="NZ_AMZN01000055.1"/>
</dbReference>
<dbReference type="Pfam" id="PF08843">
    <property type="entry name" value="AbiEii"/>
    <property type="match status" value="1"/>
</dbReference>
<sequence>MNEAYKRQVSLLLDVLPFIAEEDDIALHGGTAINLFVRNMPRLSVDVDLTYLPIEDRDTSLKNIAAILKRIQTRLESTIEGISIEPKIDVGKLFISKENALIKLEINLVGRGTYKKPETAILCESAQEEFDVFVEMKMVPVQQLYGGKICAALDRQHPRDLFDVKYLLENEGFSGELIAGFIFCILGAKDPFMKY</sequence>
<dbReference type="Proteomes" id="UP000011135">
    <property type="component" value="Unassembled WGS sequence"/>
</dbReference>
<accession>L8JRT9</accession>